<organism evidence="8 9">
    <name type="scientific">Platanthera guangdongensis</name>
    <dbReference type="NCBI Taxonomy" id="2320717"/>
    <lineage>
        <taxon>Eukaryota</taxon>
        <taxon>Viridiplantae</taxon>
        <taxon>Streptophyta</taxon>
        <taxon>Embryophyta</taxon>
        <taxon>Tracheophyta</taxon>
        <taxon>Spermatophyta</taxon>
        <taxon>Magnoliopsida</taxon>
        <taxon>Liliopsida</taxon>
        <taxon>Asparagales</taxon>
        <taxon>Orchidaceae</taxon>
        <taxon>Orchidoideae</taxon>
        <taxon>Orchideae</taxon>
        <taxon>Orchidinae</taxon>
        <taxon>Platanthera</taxon>
    </lineage>
</organism>
<evidence type="ECO:0000313" key="8">
    <source>
        <dbReference type="EMBL" id="KAK8960668.1"/>
    </source>
</evidence>
<dbReference type="Proteomes" id="UP001412067">
    <property type="component" value="Unassembled WGS sequence"/>
</dbReference>
<dbReference type="SUPFAM" id="SSF56112">
    <property type="entry name" value="Protein kinase-like (PK-like)"/>
    <property type="match status" value="1"/>
</dbReference>
<evidence type="ECO:0000256" key="1">
    <source>
        <dbReference type="ARBA" id="ARBA00004479"/>
    </source>
</evidence>
<keyword evidence="4" id="KW-0732">Signal</keyword>
<name>A0ABR2MCK8_9ASPA</name>
<keyword evidence="5" id="KW-1133">Transmembrane helix</keyword>
<gene>
    <name evidence="8" type="ORF">KSP40_PGU003766</name>
</gene>
<keyword evidence="2" id="KW-0808">Transferase</keyword>
<keyword evidence="2" id="KW-0418">Kinase</keyword>
<evidence type="ECO:0000256" key="3">
    <source>
        <dbReference type="ARBA" id="ARBA00022692"/>
    </source>
</evidence>
<keyword evidence="3" id="KW-0812">Transmembrane</keyword>
<proteinExistence type="predicted"/>
<sequence>MGDDEEIAEKLIVVALWCIQWNPKDRPTMTKVVQMLLGELQDLGMPPRPFATSSISED</sequence>
<dbReference type="PANTHER" id="PTHR27009">
    <property type="entry name" value="RUST RESISTANCE KINASE LR10-RELATED"/>
    <property type="match status" value="1"/>
</dbReference>
<evidence type="ECO:0000256" key="7">
    <source>
        <dbReference type="ARBA" id="ARBA00023180"/>
    </source>
</evidence>
<keyword evidence="6" id="KW-0472">Membrane</keyword>
<protein>
    <submittedName>
        <fullName evidence="8">Receptor-like protein kinase</fullName>
    </submittedName>
</protein>
<comment type="caution">
    <text evidence="8">The sequence shown here is derived from an EMBL/GenBank/DDBJ whole genome shotgun (WGS) entry which is preliminary data.</text>
</comment>
<evidence type="ECO:0000256" key="2">
    <source>
        <dbReference type="ARBA" id="ARBA00022527"/>
    </source>
</evidence>
<comment type="subcellular location">
    <subcellularLocation>
        <location evidence="1">Membrane</location>
        <topology evidence="1">Single-pass type I membrane protein</topology>
    </subcellularLocation>
</comment>
<evidence type="ECO:0000256" key="4">
    <source>
        <dbReference type="ARBA" id="ARBA00022729"/>
    </source>
</evidence>
<keyword evidence="9" id="KW-1185">Reference proteome</keyword>
<reference evidence="8 9" key="1">
    <citation type="journal article" date="2022" name="Nat. Plants">
        <title>Genomes of leafy and leafless Platanthera orchids illuminate the evolution of mycoheterotrophy.</title>
        <authorList>
            <person name="Li M.H."/>
            <person name="Liu K.W."/>
            <person name="Li Z."/>
            <person name="Lu H.C."/>
            <person name="Ye Q.L."/>
            <person name="Zhang D."/>
            <person name="Wang J.Y."/>
            <person name="Li Y.F."/>
            <person name="Zhong Z.M."/>
            <person name="Liu X."/>
            <person name="Yu X."/>
            <person name="Liu D.K."/>
            <person name="Tu X.D."/>
            <person name="Liu B."/>
            <person name="Hao Y."/>
            <person name="Liao X.Y."/>
            <person name="Jiang Y.T."/>
            <person name="Sun W.H."/>
            <person name="Chen J."/>
            <person name="Chen Y.Q."/>
            <person name="Ai Y."/>
            <person name="Zhai J.W."/>
            <person name="Wu S.S."/>
            <person name="Zhou Z."/>
            <person name="Hsiao Y.Y."/>
            <person name="Wu W.L."/>
            <person name="Chen Y.Y."/>
            <person name="Lin Y.F."/>
            <person name="Hsu J.L."/>
            <person name="Li C.Y."/>
            <person name="Wang Z.W."/>
            <person name="Zhao X."/>
            <person name="Zhong W.Y."/>
            <person name="Ma X.K."/>
            <person name="Ma L."/>
            <person name="Huang J."/>
            <person name="Chen G.Z."/>
            <person name="Huang M.Z."/>
            <person name="Huang L."/>
            <person name="Peng D.H."/>
            <person name="Luo Y.B."/>
            <person name="Zou S.Q."/>
            <person name="Chen S.P."/>
            <person name="Lan S."/>
            <person name="Tsai W.C."/>
            <person name="Van de Peer Y."/>
            <person name="Liu Z.J."/>
        </authorList>
    </citation>
    <scope>NUCLEOTIDE SEQUENCE [LARGE SCALE GENOMIC DNA]</scope>
    <source>
        <strain evidence="8">Lor288</strain>
    </source>
</reference>
<dbReference type="Gene3D" id="1.10.510.10">
    <property type="entry name" value="Transferase(Phosphotransferase) domain 1"/>
    <property type="match status" value="1"/>
</dbReference>
<keyword evidence="7" id="KW-0325">Glycoprotein</keyword>
<dbReference type="EMBL" id="JBBWWR010000010">
    <property type="protein sequence ID" value="KAK8960668.1"/>
    <property type="molecule type" value="Genomic_DNA"/>
</dbReference>
<keyword evidence="2" id="KW-0723">Serine/threonine-protein kinase</keyword>
<dbReference type="InterPro" id="IPR045874">
    <property type="entry name" value="LRK10/LRL21-25-like"/>
</dbReference>
<dbReference type="InterPro" id="IPR011009">
    <property type="entry name" value="Kinase-like_dom_sf"/>
</dbReference>
<evidence type="ECO:0000256" key="6">
    <source>
        <dbReference type="ARBA" id="ARBA00023136"/>
    </source>
</evidence>
<accession>A0ABR2MCK8</accession>
<evidence type="ECO:0000313" key="9">
    <source>
        <dbReference type="Proteomes" id="UP001412067"/>
    </source>
</evidence>
<evidence type="ECO:0000256" key="5">
    <source>
        <dbReference type="ARBA" id="ARBA00022989"/>
    </source>
</evidence>